<feature type="binding site" evidence="7">
    <location>
        <begin position="110"/>
        <end position="113"/>
    </location>
    <ligand>
        <name>GTP</name>
        <dbReference type="ChEBI" id="CHEBI:37565"/>
    </ligand>
</feature>
<accession>A0A9Q0RIV9</accession>
<feature type="binding site" evidence="7">
    <location>
        <position position="54"/>
    </location>
    <ligand>
        <name>GTP</name>
        <dbReference type="ChEBI" id="CHEBI:37565"/>
    </ligand>
</feature>
<dbReference type="SMART" id="SM00175">
    <property type="entry name" value="RAB"/>
    <property type="match status" value="1"/>
</dbReference>
<dbReference type="FunFam" id="3.40.50.300:FF:000898">
    <property type="entry name" value="ADP-ribosylation factor-like protein 11"/>
    <property type="match status" value="1"/>
</dbReference>
<evidence type="ECO:0000256" key="6">
    <source>
        <dbReference type="ARBA" id="ARBA00072409"/>
    </source>
</evidence>
<reference evidence="9" key="1">
    <citation type="submission" date="2022-12" db="EMBL/GenBank/DDBJ databases">
        <title>Genome assemblies of Blomia tropicalis.</title>
        <authorList>
            <person name="Cui Y."/>
        </authorList>
    </citation>
    <scope>NUCLEOTIDE SEQUENCE</scope>
    <source>
        <tissue evidence="9">Adult mites</tissue>
    </source>
</reference>
<dbReference type="OMA" id="TKDYIWQ"/>
<keyword evidence="8" id="KW-0479">Metal-binding</keyword>
<dbReference type="AlphaFoldDB" id="A0A9Q0RIV9"/>
<dbReference type="NCBIfam" id="TIGR00231">
    <property type="entry name" value="small_GTP"/>
    <property type="match status" value="1"/>
</dbReference>
<dbReference type="SUPFAM" id="SSF52540">
    <property type="entry name" value="P-loop containing nucleoside triphosphate hydrolases"/>
    <property type="match status" value="1"/>
</dbReference>
<proteinExistence type="predicted"/>
<evidence type="ECO:0000256" key="2">
    <source>
        <dbReference type="ARBA" id="ARBA00022741"/>
    </source>
</evidence>
<dbReference type="Gene3D" id="3.40.50.300">
    <property type="entry name" value="P-loop containing nucleotide triphosphate hydrolases"/>
    <property type="match status" value="1"/>
</dbReference>
<organism evidence="9 10">
    <name type="scientific">Blomia tropicalis</name>
    <name type="common">Mite</name>
    <dbReference type="NCBI Taxonomy" id="40697"/>
    <lineage>
        <taxon>Eukaryota</taxon>
        <taxon>Metazoa</taxon>
        <taxon>Ecdysozoa</taxon>
        <taxon>Arthropoda</taxon>
        <taxon>Chelicerata</taxon>
        <taxon>Arachnida</taxon>
        <taxon>Acari</taxon>
        <taxon>Acariformes</taxon>
        <taxon>Sarcoptiformes</taxon>
        <taxon>Astigmata</taxon>
        <taxon>Glycyphagoidea</taxon>
        <taxon>Echimyopodidae</taxon>
        <taxon>Blomia</taxon>
    </lineage>
</organism>
<dbReference type="InterPro" id="IPR005225">
    <property type="entry name" value="Small_GTP-bd"/>
</dbReference>
<comment type="caution">
    <text evidence="9">The sequence shown here is derived from an EMBL/GenBank/DDBJ whole genome shotgun (WGS) entry which is preliminary data.</text>
</comment>
<feature type="binding site" evidence="7">
    <location>
        <begin position="3"/>
        <end position="10"/>
    </location>
    <ligand>
        <name>GTP</name>
        <dbReference type="ChEBI" id="CHEBI:37565"/>
    </ligand>
</feature>
<dbReference type="Pfam" id="PF00025">
    <property type="entry name" value="Arf"/>
    <property type="match status" value="1"/>
</dbReference>
<keyword evidence="4" id="KW-0449">Lipoprotein</keyword>
<evidence type="ECO:0000256" key="4">
    <source>
        <dbReference type="ARBA" id="ARBA00023288"/>
    </source>
</evidence>
<dbReference type="SMART" id="SM00178">
    <property type="entry name" value="SAR"/>
    <property type="match status" value="1"/>
</dbReference>
<dbReference type="GO" id="GO:0005634">
    <property type="term" value="C:nucleus"/>
    <property type="evidence" value="ECO:0007669"/>
    <property type="project" value="TreeGrafter"/>
</dbReference>
<evidence type="ECO:0000256" key="1">
    <source>
        <dbReference type="ARBA" id="ARBA00022707"/>
    </source>
</evidence>
<dbReference type="EMBL" id="JAPWDV010000003">
    <property type="protein sequence ID" value="KAJ6216129.1"/>
    <property type="molecule type" value="Genomic_DNA"/>
</dbReference>
<dbReference type="Pfam" id="PF07093">
    <property type="entry name" value="SGT1"/>
    <property type="match status" value="1"/>
</dbReference>
<dbReference type="InterPro" id="IPR006689">
    <property type="entry name" value="Small_GTPase_ARF/SAR"/>
</dbReference>
<dbReference type="SMART" id="SM00177">
    <property type="entry name" value="ARF"/>
    <property type="match status" value="1"/>
</dbReference>
<dbReference type="GO" id="GO:0003924">
    <property type="term" value="F:GTPase activity"/>
    <property type="evidence" value="ECO:0007669"/>
    <property type="project" value="InterPro"/>
</dbReference>
<keyword evidence="2 7" id="KW-0547">Nucleotide-binding</keyword>
<dbReference type="Proteomes" id="UP001142055">
    <property type="component" value="Chromosome 3"/>
</dbReference>
<dbReference type="InterPro" id="IPR010770">
    <property type="entry name" value="Ecd"/>
</dbReference>
<evidence type="ECO:0000256" key="7">
    <source>
        <dbReference type="PIRSR" id="PIRSR606689-1"/>
    </source>
</evidence>
<dbReference type="PROSITE" id="PS51417">
    <property type="entry name" value="ARF"/>
    <property type="match status" value="1"/>
</dbReference>
<gene>
    <name evidence="9" type="ORF">RDWZM_007286</name>
</gene>
<dbReference type="PANTHER" id="PTHR13060">
    <property type="entry name" value="SGT1 PROTEIN HSGT1 SUPPRESSOR OF GCR2"/>
    <property type="match status" value="1"/>
</dbReference>
<keyword evidence="8" id="KW-0460">Magnesium</keyword>
<feature type="binding site" evidence="8">
    <location>
        <position position="10"/>
    </location>
    <ligand>
        <name>Mg(2+)</name>
        <dbReference type="ChEBI" id="CHEBI:18420"/>
    </ligand>
</feature>
<dbReference type="GO" id="GO:0005525">
    <property type="term" value="F:GTP binding"/>
    <property type="evidence" value="ECO:0007669"/>
    <property type="project" value="UniProtKB-KW"/>
</dbReference>
<feature type="binding site" evidence="8">
    <location>
        <position position="27"/>
    </location>
    <ligand>
        <name>Mg(2+)</name>
        <dbReference type="ChEBI" id="CHEBI:18420"/>
    </ligand>
</feature>
<name>A0A9Q0RIV9_BLOTA</name>
<dbReference type="PRINTS" id="PR00328">
    <property type="entry name" value="SAR1GTPBP"/>
</dbReference>
<keyword evidence="10" id="KW-1185">Reference proteome</keyword>
<sequence>MVGLDSAGKTTALYRLKFEQYISTLPTIGFNCEKVKINFNKAKNVSFTIWDIGGQDKLRPLWIPYTRCTDGIIFVIDSVDEDRFEEARIELMRTLKYPQNSNVPLLILANKHDLPDSKDPIEIARTLGLQDLNGKQLWQIQSCCSITGDGLEEGLEHLYEMIQEKRRNAKNLVHDSFKIDGYLYGRTTFEDNIEDEYFIMFLLYQLTLFDSKLVVKITDEDGEILLIECANYLDRWAQDPRRSENRVYLFNGEIHLISPVMKSSWANCDSNNYPIEAAQFIRDNSDRTKANDSIQRCIGKLFNEYPDKIIRQQHRAHCYLPISIASLLDHNPKYIAHSVRAFYFRTPDEEKSINSMKHFPGDKCLLSSIRFTRCLFAQLTSQEYRPKIISNGWSIPSTDSSSYRAYINGFKIAAGFEILVSRYERNKANHQTEKLADKLENNVYWKRFFSCLESNGFFGQEMVGSMAYCQQLDKCKLYFQQMLKNLSQSIENEIDIGKYVLDYITTLNIDEEFNKKKSATIESEDDDDWLTLDMKQLDDLLSKKFGCNPDVKLDMNDISKTIPETIKNFVFNEDSGLKGAEAPKNKSKQRKENKIKVDENEIGNFMKEIQFLVDKELNVNDFIDSDSSTSSSLEDYGSDNGESDASYLNAIEIEKSSISNHENNPEINAYLKQMDSELAKTAISRSFKIAQFDSDDDADDECDNSENEPQIDLNVLSNILESYNAESEMSTSVGPATTLFATMGTKLPDVKK</sequence>
<protein>
    <recommendedName>
        <fullName evidence="6">ADP-ribosylation factor-like protein 11</fullName>
    </recommendedName>
</protein>
<dbReference type="PANTHER" id="PTHR13060:SF0">
    <property type="entry name" value="PROTEIN ECDYSONELESS HOMOLOG"/>
    <property type="match status" value="1"/>
</dbReference>
<evidence type="ECO:0000256" key="3">
    <source>
        <dbReference type="ARBA" id="ARBA00023134"/>
    </source>
</evidence>
<evidence type="ECO:0000256" key="5">
    <source>
        <dbReference type="ARBA" id="ARBA00054648"/>
    </source>
</evidence>
<dbReference type="InterPro" id="IPR027417">
    <property type="entry name" value="P-loop_NTPase"/>
</dbReference>
<dbReference type="GO" id="GO:0016192">
    <property type="term" value="P:vesicle-mediated transport"/>
    <property type="evidence" value="ECO:0007669"/>
    <property type="project" value="UniProtKB-ARBA"/>
</dbReference>
<dbReference type="GO" id="GO:0051649">
    <property type="term" value="P:establishment of localization in cell"/>
    <property type="evidence" value="ECO:0007669"/>
    <property type="project" value="UniProtKB-ARBA"/>
</dbReference>
<evidence type="ECO:0000313" key="10">
    <source>
        <dbReference type="Proteomes" id="UP001142055"/>
    </source>
</evidence>
<keyword evidence="3 7" id="KW-0342">GTP-binding</keyword>
<comment type="function">
    <text evidence="5">May play a role in apoptosis. May act as a tumor suppressor.</text>
</comment>
<dbReference type="GO" id="GO:0046872">
    <property type="term" value="F:metal ion binding"/>
    <property type="evidence" value="ECO:0007669"/>
    <property type="project" value="UniProtKB-KW"/>
</dbReference>
<evidence type="ECO:0000256" key="8">
    <source>
        <dbReference type="PIRSR" id="PIRSR606689-2"/>
    </source>
</evidence>
<keyword evidence="1" id="KW-0519">Myristate</keyword>
<evidence type="ECO:0000313" key="9">
    <source>
        <dbReference type="EMBL" id="KAJ6216129.1"/>
    </source>
</evidence>
<dbReference type="PROSITE" id="PS51419">
    <property type="entry name" value="RAB"/>
    <property type="match status" value="1"/>
</dbReference>